<evidence type="ECO:0000313" key="1">
    <source>
        <dbReference type="EMBL" id="GAA3984645.1"/>
    </source>
</evidence>
<reference evidence="2" key="1">
    <citation type="journal article" date="2019" name="Int. J. Syst. Evol. Microbiol.">
        <title>The Global Catalogue of Microorganisms (GCM) 10K type strain sequencing project: providing services to taxonomists for standard genome sequencing and annotation.</title>
        <authorList>
            <consortium name="The Broad Institute Genomics Platform"/>
            <consortium name="The Broad Institute Genome Sequencing Center for Infectious Disease"/>
            <person name="Wu L."/>
            <person name="Ma J."/>
        </authorList>
    </citation>
    <scope>NUCLEOTIDE SEQUENCE [LARGE SCALE GENOMIC DNA]</scope>
    <source>
        <strain evidence="2">JCM 17338</strain>
    </source>
</reference>
<accession>A0ABP7QLM1</accession>
<evidence type="ECO:0008006" key="3">
    <source>
        <dbReference type="Google" id="ProtNLM"/>
    </source>
</evidence>
<proteinExistence type="predicted"/>
<sequence length="110" mass="12878">MSRPKKAEQEQFRHLIRVCVNDAVYERLTKMQKQSDCRSICEIARKILSGQRINLFHKDISINAPMEELALIRKELKSIGININQQTLHFHISENPTERAFYVKIGLTQQ</sequence>
<evidence type="ECO:0000313" key="2">
    <source>
        <dbReference type="Proteomes" id="UP001501081"/>
    </source>
</evidence>
<dbReference type="Proteomes" id="UP001501081">
    <property type="component" value="Unassembled WGS sequence"/>
</dbReference>
<protein>
    <recommendedName>
        <fullName evidence="3">Mobilization protein</fullName>
    </recommendedName>
</protein>
<gene>
    <name evidence="1" type="ORF">GCM10022246_40470</name>
</gene>
<dbReference type="EMBL" id="BAABAK010000021">
    <property type="protein sequence ID" value="GAA3984645.1"/>
    <property type="molecule type" value="Genomic_DNA"/>
</dbReference>
<organism evidence="1 2">
    <name type="scientific">Pedobacter ginsengiterrae</name>
    <dbReference type="NCBI Taxonomy" id="871696"/>
    <lineage>
        <taxon>Bacteria</taxon>
        <taxon>Pseudomonadati</taxon>
        <taxon>Bacteroidota</taxon>
        <taxon>Sphingobacteriia</taxon>
        <taxon>Sphingobacteriales</taxon>
        <taxon>Sphingobacteriaceae</taxon>
        <taxon>Pedobacter</taxon>
    </lineage>
</organism>
<comment type="caution">
    <text evidence="1">The sequence shown here is derived from an EMBL/GenBank/DDBJ whole genome shotgun (WGS) entry which is preliminary data.</text>
</comment>
<keyword evidence="2" id="KW-1185">Reference proteome</keyword>
<dbReference type="RefSeq" id="WP_344769990.1">
    <property type="nucleotide sequence ID" value="NZ_BAABAK010000021.1"/>
</dbReference>
<name>A0ABP7QLM1_9SPHI</name>